<evidence type="ECO:0000256" key="6">
    <source>
        <dbReference type="SAM" id="Phobius"/>
    </source>
</evidence>
<dbReference type="EMBL" id="CP061035">
    <property type="protein sequence ID" value="QQV78324.1"/>
    <property type="molecule type" value="Genomic_DNA"/>
</dbReference>
<dbReference type="PANTHER" id="PTHR33529:SF2">
    <property type="entry name" value="LIPOPOLYSACCHARIDE EXPORT SYSTEM PERMEASE PROTEIN LPTG"/>
    <property type="match status" value="1"/>
</dbReference>
<feature type="transmembrane region" description="Helical" evidence="6">
    <location>
        <begin position="345"/>
        <end position="366"/>
    </location>
</feature>
<accession>A0A974S593</accession>
<organism evidence="7 8">
    <name type="scientific">Sphingomonas aliaeris</name>
    <dbReference type="NCBI Taxonomy" id="2759526"/>
    <lineage>
        <taxon>Bacteria</taxon>
        <taxon>Pseudomonadati</taxon>
        <taxon>Pseudomonadota</taxon>
        <taxon>Alphaproteobacteria</taxon>
        <taxon>Sphingomonadales</taxon>
        <taxon>Sphingomonadaceae</taxon>
        <taxon>Sphingomonas</taxon>
    </lineage>
</organism>
<evidence type="ECO:0000256" key="2">
    <source>
        <dbReference type="ARBA" id="ARBA00022475"/>
    </source>
</evidence>
<dbReference type="AlphaFoldDB" id="A0A974S593"/>
<gene>
    <name evidence="7" type="primary">lptF</name>
    <name evidence="7" type="ORF">H5J25_06560</name>
</gene>
<feature type="transmembrane region" description="Helical" evidence="6">
    <location>
        <begin position="7"/>
        <end position="29"/>
    </location>
</feature>
<evidence type="ECO:0000256" key="1">
    <source>
        <dbReference type="ARBA" id="ARBA00004651"/>
    </source>
</evidence>
<comment type="subcellular location">
    <subcellularLocation>
        <location evidence="1">Cell membrane</location>
        <topology evidence="1">Multi-pass membrane protein</topology>
    </subcellularLocation>
</comment>
<evidence type="ECO:0000256" key="5">
    <source>
        <dbReference type="ARBA" id="ARBA00023136"/>
    </source>
</evidence>
<feature type="transmembrane region" description="Helical" evidence="6">
    <location>
        <begin position="60"/>
        <end position="81"/>
    </location>
</feature>
<feature type="transmembrane region" description="Helical" evidence="6">
    <location>
        <begin position="308"/>
        <end position="325"/>
    </location>
</feature>
<reference evidence="8" key="1">
    <citation type="submission" date="2020-09" db="EMBL/GenBank/DDBJ databases">
        <title>Sphingomonas sp., a new species isolated from pork steak.</title>
        <authorList>
            <person name="Heidler von Heilborn D."/>
        </authorList>
    </citation>
    <scope>NUCLEOTIDE SEQUENCE [LARGE SCALE GENOMIC DNA]</scope>
</reference>
<dbReference type="KEGG" id="sari:H5J25_06560"/>
<protein>
    <submittedName>
        <fullName evidence="7">LPS export ABC transporter permease LptF</fullName>
    </submittedName>
</protein>
<keyword evidence="8" id="KW-1185">Reference proteome</keyword>
<dbReference type="Pfam" id="PF03739">
    <property type="entry name" value="LptF_LptG"/>
    <property type="match status" value="1"/>
</dbReference>
<evidence type="ECO:0000256" key="4">
    <source>
        <dbReference type="ARBA" id="ARBA00022989"/>
    </source>
</evidence>
<keyword evidence="4 6" id="KW-1133">Transmembrane helix</keyword>
<dbReference type="PANTHER" id="PTHR33529">
    <property type="entry name" value="SLR0882 PROTEIN-RELATED"/>
    <property type="match status" value="1"/>
</dbReference>
<evidence type="ECO:0000313" key="8">
    <source>
        <dbReference type="Proteomes" id="UP000595894"/>
    </source>
</evidence>
<sequence>MKSIDRYMVRLILVPLLSTLVISAMLLVLDRMLRLFDFVATEGGPVTVVWKMLANLLPEYLGLGIPIGLLLGVLLAFRKLATSSELDVMRGVGISYWRLLRVPYMFAIVLALANLAIVGFIQPKARYAYEGLRFELRTGALGASIKVGEFTHFGEKMTIRIERSREEGRKLSGIFVQAVGKDGTSFAVTAESGKFLATDNPDEIVFQLTNGVLISQAPNIPTPRVLTFTTHNLPIPLPKYGNFRQRGEGNMELTLPELVRIGSNPATSEEVRDTSRSAFHFRVVEIATMFLLPMLALALGIPPKRSTSALGVFLAIVMVVTYHKINQYAEAIGGLGKIDPLIALWAPFAVFAGLVGWMYYTIAYVPDGQPIGALERVFGKIGKWIVRRLPGRRRDPIADEQAASTGASAV</sequence>
<feature type="transmembrane region" description="Helical" evidence="6">
    <location>
        <begin position="279"/>
        <end position="301"/>
    </location>
</feature>
<evidence type="ECO:0000256" key="3">
    <source>
        <dbReference type="ARBA" id="ARBA00022692"/>
    </source>
</evidence>
<keyword evidence="3 6" id="KW-0812">Transmembrane</keyword>
<dbReference type="GO" id="GO:0043190">
    <property type="term" value="C:ATP-binding cassette (ABC) transporter complex"/>
    <property type="evidence" value="ECO:0007669"/>
    <property type="project" value="TreeGrafter"/>
</dbReference>
<feature type="transmembrane region" description="Helical" evidence="6">
    <location>
        <begin position="102"/>
        <end position="121"/>
    </location>
</feature>
<name>A0A974S593_9SPHN</name>
<dbReference type="InterPro" id="IPR005495">
    <property type="entry name" value="LptG/LptF_permease"/>
</dbReference>
<dbReference type="RefSeq" id="WP_202095249.1">
    <property type="nucleotide sequence ID" value="NZ_CP061035.1"/>
</dbReference>
<keyword evidence="5 6" id="KW-0472">Membrane</keyword>
<keyword evidence="2" id="KW-1003">Cell membrane</keyword>
<evidence type="ECO:0000313" key="7">
    <source>
        <dbReference type="EMBL" id="QQV78324.1"/>
    </source>
</evidence>
<dbReference type="GO" id="GO:0015920">
    <property type="term" value="P:lipopolysaccharide transport"/>
    <property type="evidence" value="ECO:0007669"/>
    <property type="project" value="TreeGrafter"/>
</dbReference>
<proteinExistence type="predicted"/>
<dbReference type="Proteomes" id="UP000595894">
    <property type="component" value="Chromosome"/>
</dbReference>